<proteinExistence type="predicted"/>
<reference evidence="1" key="1">
    <citation type="journal article" date="2023" name="Science">
        <title>Genome structures resolve the early diversification of teleost fishes.</title>
        <authorList>
            <person name="Parey E."/>
            <person name="Louis A."/>
            <person name="Montfort J."/>
            <person name="Bouchez O."/>
            <person name="Roques C."/>
            <person name="Iampietro C."/>
            <person name="Lluch J."/>
            <person name="Castinel A."/>
            <person name="Donnadieu C."/>
            <person name="Desvignes T."/>
            <person name="Floi Bucao C."/>
            <person name="Jouanno E."/>
            <person name="Wen M."/>
            <person name="Mejri S."/>
            <person name="Dirks R."/>
            <person name="Jansen H."/>
            <person name="Henkel C."/>
            <person name="Chen W.J."/>
            <person name="Zahm M."/>
            <person name="Cabau C."/>
            <person name="Klopp C."/>
            <person name="Thompson A.W."/>
            <person name="Robinson-Rechavi M."/>
            <person name="Braasch I."/>
            <person name="Lecointre G."/>
            <person name="Bobe J."/>
            <person name="Postlethwait J.H."/>
            <person name="Berthelot C."/>
            <person name="Roest Crollius H."/>
            <person name="Guiguen Y."/>
        </authorList>
    </citation>
    <scope>NUCLEOTIDE SEQUENCE</scope>
    <source>
        <strain evidence="1">WJC10195</strain>
    </source>
</reference>
<name>A0A9Q1FG44_SYNKA</name>
<comment type="caution">
    <text evidence="1">The sequence shown here is derived from an EMBL/GenBank/DDBJ whole genome shotgun (WGS) entry which is preliminary data.</text>
</comment>
<keyword evidence="2" id="KW-1185">Reference proteome</keyword>
<gene>
    <name evidence="1" type="ORF">SKAU_G00202760</name>
</gene>
<organism evidence="1 2">
    <name type="scientific">Synaphobranchus kaupii</name>
    <name type="common">Kaup's arrowtooth eel</name>
    <dbReference type="NCBI Taxonomy" id="118154"/>
    <lineage>
        <taxon>Eukaryota</taxon>
        <taxon>Metazoa</taxon>
        <taxon>Chordata</taxon>
        <taxon>Craniata</taxon>
        <taxon>Vertebrata</taxon>
        <taxon>Euteleostomi</taxon>
        <taxon>Actinopterygii</taxon>
        <taxon>Neopterygii</taxon>
        <taxon>Teleostei</taxon>
        <taxon>Anguilliformes</taxon>
        <taxon>Synaphobranchidae</taxon>
        <taxon>Synaphobranchus</taxon>
    </lineage>
</organism>
<dbReference type="Proteomes" id="UP001152622">
    <property type="component" value="Chromosome 6"/>
</dbReference>
<dbReference type="AlphaFoldDB" id="A0A9Q1FG44"/>
<accession>A0A9Q1FG44</accession>
<evidence type="ECO:0000313" key="1">
    <source>
        <dbReference type="EMBL" id="KAJ8357482.1"/>
    </source>
</evidence>
<protein>
    <submittedName>
        <fullName evidence="1">Uncharacterized protein</fullName>
    </submittedName>
</protein>
<dbReference type="EMBL" id="JAINUF010000006">
    <property type="protein sequence ID" value="KAJ8357482.1"/>
    <property type="molecule type" value="Genomic_DNA"/>
</dbReference>
<evidence type="ECO:0000313" key="2">
    <source>
        <dbReference type="Proteomes" id="UP001152622"/>
    </source>
</evidence>
<sequence>MERSPRGNCRFDLIESPPYQPALGSTVPFLDQDCCRALTCKDLLLFLLCGLFLCEHSEPWFKGGVPALQLKLSSTVPHGTLGK</sequence>